<dbReference type="GO" id="GO:0005634">
    <property type="term" value="C:nucleus"/>
    <property type="evidence" value="ECO:0007669"/>
    <property type="project" value="TreeGrafter"/>
</dbReference>
<keyword evidence="3" id="KW-0862">Zinc</keyword>
<evidence type="ECO:0000313" key="10">
    <source>
        <dbReference type="WBParaSite" id="TREG1_105600.2"/>
    </source>
</evidence>
<evidence type="ECO:0000259" key="7">
    <source>
        <dbReference type="PROSITE" id="PS50950"/>
    </source>
</evidence>
<reference evidence="9 10" key="2">
    <citation type="submission" date="2023-11" db="UniProtKB">
        <authorList>
            <consortium name="WormBaseParasite"/>
        </authorList>
    </citation>
    <scope>IDENTIFICATION</scope>
</reference>
<feature type="compositionally biased region" description="Low complexity" evidence="6">
    <location>
        <begin position="325"/>
        <end position="345"/>
    </location>
</feature>
<evidence type="ECO:0000313" key="9">
    <source>
        <dbReference type="WBParaSite" id="TREG1_105600.1"/>
    </source>
</evidence>
<dbReference type="GO" id="GO:0008270">
    <property type="term" value="F:zinc ion binding"/>
    <property type="evidence" value="ECO:0007669"/>
    <property type="project" value="UniProtKB-KW"/>
</dbReference>
<sequence>MPTTCGFPNCRFRSRYRGAEDNRHFYRVPKKPAILRKKWLEAIGRTEETIVSQLRVCSGHFYGGEKHEGDVPVADPAVDEPIRVELPPKIPRIQSSLNKRNCYGIRGGGHGGSGVGGSVSGRGRGGSHHTQGIRNKMCFLKSGMLNYMTKHNSCLGIMGSVVKQKHTLPTHSTPLTSTLRNDCKLRNDESIHMNNIKSCSNNYPLPWLNNLYPPHIYDYLKSLSLNTSVSSTITEMNTNQSSNTPKKHFYDIENQYLQNSMNEDQSLLKKYSHEFTNSEFQQVNYPLDKSLPQINNQSRCSTPLPTTTVCLTNLIQNENDVIHSSYSSPYSNTTSTTNNNNNKNSGSQHHPHQLQSSAFSPVSSNNNNNNHLAGNSSQIKSPPVLHKEHQWLNTSLENLQKLNSSISLPFTSNLSTDYFLSLASAMNGVLTQKLNENYLNPCKFQQSEHQVNLKDTPQMTVNTNSLFKQNHDNTGLEHLTTFPYNVLNPSSSINTMCINEMNEIKDLSMKTKYQTEVSNFSRLHNKNEVYSSRNYERDNNNNDIGSRKGIIKSNVGHSKMNVFTKCDPDEKSSYTECLELKEQEERFNQSAEGICSLKPTLKYVLFVGINDLTVELSILSDLTNLICVEYSEMMNLPEYICQNVSDIVIYQENILSVNIDQHFPCLKNVYIPEYLAYTTCWSEFIKTTDVNVHIVPPELDVNKTADFIIGILLSTSYDIPNLYTNKEESQIIKRPASSPAQTIINHSLITNKLMKYHSKDISFQQTITSHQKSDIILSRDSTVNQTDKSSNIQIGIIGLGSVSLALIHRLEKFNYTIRLFDTRLPDGMDTVFNLHCVNNLEEIILQSDWIIIIHEKSIINEYCPDYSSLVINEMCSDSTICKIKAGSHIVYINLVEDLPAGFIPLNSAILSGKVHNAHVLFRKTCCRISDELNVQMSSNLFCLNKRLSRLQIHLTELRFHMSQFLRRNLLKSSSLQFKMNEVTKTEEETRIKVEQPNPSNLNDWKSNSAIKELKQLSESNQEISSHEVNKQLIFGINSLVARKVSKQYVNRRE</sequence>
<dbReference type="GO" id="GO:0003714">
    <property type="term" value="F:transcription corepressor activity"/>
    <property type="evidence" value="ECO:0007669"/>
    <property type="project" value="TreeGrafter"/>
</dbReference>
<evidence type="ECO:0000256" key="6">
    <source>
        <dbReference type="SAM" id="MobiDB-lite"/>
    </source>
</evidence>
<dbReference type="WBParaSite" id="TREG1_105600.1">
    <property type="protein sequence ID" value="TREG1_105600.1"/>
    <property type="gene ID" value="TREG1_105600"/>
</dbReference>
<dbReference type="GO" id="GO:0003677">
    <property type="term" value="F:DNA binding"/>
    <property type="evidence" value="ECO:0007669"/>
    <property type="project" value="UniProtKB-UniRule"/>
</dbReference>
<evidence type="ECO:0000256" key="2">
    <source>
        <dbReference type="ARBA" id="ARBA00022771"/>
    </source>
</evidence>
<dbReference type="PROSITE" id="PS50950">
    <property type="entry name" value="ZF_THAP"/>
    <property type="match status" value="1"/>
</dbReference>
<dbReference type="PANTHER" id="PTHR46029">
    <property type="entry name" value="C-TERMINAL-BINDING PROTEIN"/>
    <property type="match status" value="1"/>
</dbReference>
<dbReference type="GO" id="GO:0140297">
    <property type="term" value="F:DNA-binding transcription factor binding"/>
    <property type="evidence" value="ECO:0007669"/>
    <property type="project" value="TreeGrafter"/>
</dbReference>
<dbReference type="SUPFAM" id="SSF51735">
    <property type="entry name" value="NAD(P)-binding Rossmann-fold domains"/>
    <property type="match status" value="1"/>
</dbReference>
<evidence type="ECO:0000256" key="1">
    <source>
        <dbReference type="ARBA" id="ARBA00022723"/>
    </source>
</evidence>
<feature type="region of interest" description="Disordered" evidence="6">
    <location>
        <begin position="325"/>
        <end position="381"/>
    </location>
</feature>
<dbReference type="GO" id="GO:0003713">
    <property type="term" value="F:transcription coactivator activity"/>
    <property type="evidence" value="ECO:0007669"/>
    <property type="project" value="TreeGrafter"/>
</dbReference>
<dbReference type="InterPro" id="IPR051638">
    <property type="entry name" value="CTBP_dehydrogenase"/>
</dbReference>
<dbReference type="GO" id="GO:0006357">
    <property type="term" value="P:regulation of transcription by RNA polymerase II"/>
    <property type="evidence" value="ECO:0007669"/>
    <property type="project" value="TreeGrafter"/>
</dbReference>
<evidence type="ECO:0000256" key="4">
    <source>
        <dbReference type="ARBA" id="ARBA00023125"/>
    </source>
</evidence>
<keyword evidence="8" id="KW-1185">Reference proteome</keyword>
<keyword evidence="4 5" id="KW-0238">DNA-binding</keyword>
<accession>A0AA85IST1</accession>
<evidence type="ECO:0000256" key="3">
    <source>
        <dbReference type="ARBA" id="ARBA00022833"/>
    </source>
</evidence>
<reference evidence="8" key="1">
    <citation type="submission" date="2022-06" db="EMBL/GenBank/DDBJ databases">
        <authorList>
            <person name="Berger JAMES D."/>
            <person name="Berger JAMES D."/>
        </authorList>
    </citation>
    <scope>NUCLEOTIDE SEQUENCE [LARGE SCALE GENOMIC DNA]</scope>
</reference>
<evidence type="ECO:0000256" key="5">
    <source>
        <dbReference type="PROSITE-ProRule" id="PRU00309"/>
    </source>
</evidence>
<evidence type="ECO:0000313" key="8">
    <source>
        <dbReference type="Proteomes" id="UP000050795"/>
    </source>
</evidence>
<feature type="domain" description="THAP-type" evidence="7">
    <location>
        <begin position="1"/>
        <end position="79"/>
    </location>
</feature>
<feature type="compositionally biased region" description="Low complexity" evidence="6">
    <location>
        <begin position="356"/>
        <end position="377"/>
    </location>
</feature>
<dbReference type="GO" id="GO:0001221">
    <property type="term" value="F:transcription coregulator binding"/>
    <property type="evidence" value="ECO:0007669"/>
    <property type="project" value="TreeGrafter"/>
</dbReference>
<dbReference type="AlphaFoldDB" id="A0AA85IST1"/>
<dbReference type="Pfam" id="PF05485">
    <property type="entry name" value="THAP"/>
    <property type="match status" value="1"/>
</dbReference>
<dbReference type="SUPFAM" id="SSF57716">
    <property type="entry name" value="Glucocorticoid receptor-like (DNA-binding domain)"/>
    <property type="match status" value="1"/>
</dbReference>
<dbReference type="WBParaSite" id="TREG1_105600.2">
    <property type="protein sequence ID" value="TREG1_105600.2"/>
    <property type="gene ID" value="TREG1_105600"/>
</dbReference>
<dbReference type="InterPro" id="IPR006612">
    <property type="entry name" value="THAP_Znf"/>
</dbReference>
<name>A0AA85IST1_TRIRE</name>
<dbReference type="InterPro" id="IPR036291">
    <property type="entry name" value="NAD(P)-bd_dom_sf"/>
</dbReference>
<dbReference type="Proteomes" id="UP000050795">
    <property type="component" value="Unassembled WGS sequence"/>
</dbReference>
<dbReference type="PANTHER" id="PTHR46029:SF7">
    <property type="entry name" value="C-TERMINAL-BINDING PROTEIN"/>
    <property type="match status" value="1"/>
</dbReference>
<proteinExistence type="predicted"/>
<protein>
    <recommendedName>
        <fullName evidence="7">THAP-type domain-containing protein</fullName>
    </recommendedName>
</protein>
<keyword evidence="2 5" id="KW-0863">Zinc-finger</keyword>
<dbReference type="Gene3D" id="3.40.50.720">
    <property type="entry name" value="NAD(P)-binding Rossmann-like Domain"/>
    <property type="match status" value="1"/>
</dbReference>
<keyword evidence="1" id="KW-0479">Metal-binding</keyword>
<organism evidence="8 9">
    <name type="scientific">Trichobilharzia regenti</name>
    <name type="common">Nasal bird schistosome</name>
    <dbReference type="NCBI Taxonomy" id="157069"/>
    <lineage>
        <taxon>Eukaryota</taxon>
        <taxon>Metazoa</taxon>
        <taxon>Spiralia</taxon>
        <taxon>Lophotrochozoa</taxon>
        <taxon>Platyhelminthes</taxon>
        <taxon>Trematoda</taxon>
        <taxon>Digenea</taxon>
        <taxon>Strigeidida</taxon>
        <taxon>Schistosomatoidea</taxon>
        <taxon>Schistosomatidae</taxon>
        <taxon>Trichobilharzia</taxon>
    </lineage>
</organism>